<accession>A0ABQ8GPV9</accession>
<organism evidence="3 4">
    <name type="scientific">Macrophomina phaseolina</name>
    <dbReference type="NCBI Taxonomy" id="35725"/>
    <lineage>
        <taxon>Eukaryota</taxon>
        <taxon>Fungi</taxon>
        <taxon>Dikarya</taxon>
        <taxon>Ascomycota</taxon>
        <taxon>Pezizomycotina</taxon>
        <taxon>Dothideomycetes</taxon>
        <taxon>Dothideomycetes incertae sedis</taxon>
        <taxon>Botryosphaeriales</taxon>
        <taxon>Botryosphaeriaceae</taxon>
        <taxon>Macrophomina</taxon>
    </lineage>
</organism>
<dbReference type="EMBL" id="JAGTJR010000003">
    <property type="protein sequence ID" value="KAH7062191.1"/>
    <property type="molecule type" value="Genomic_DNA"/>
</dbReference>
<comment type="caution">
    <text evidence="3">The sequence shown here is derived from an EMBL/GenBank/DDBJ whole genome shotgun (WGS) entry which is preliminary data.</text>
</comment>
<name>A0ABQ8GPV9_9PEZI</name>
<evidence type="ECO:0000313" key="3">
    <source>
        <dbReference type="EMBL" id="KAH7062191.1"/>
    </source>
</evidence>
<protein>
    <submittedName>
        <fullName evidence="3">Uncharacterized protein</fullName>
    </submittedName>
</protein>
<sequence length="85" mass="9239">MTFAHKRLSFLLSVLLSRAMPLLALPLYRANMSIGQATDRIAGFVSNSVLIGLVGWALMWALPFGITPWAAAAAEVGYHQHSGWV</sequence>
<feature type="transmembrane region" description="Helical" evidence="1">
    <location>
        <begin position="40"/>
        <end position="62"/>
    </location>
</feature>
<evidence type="ECO:0000313" key="4">
    <source>
        <dbReference type="Proteomes" id="UP000774617"/>
    </source>
</evidence>
<keyword evidence="1" id="KW-0812">Transmembrane</keyword>
<gene>
    <name evidence="3" type="ORF">B0J12DRAFT_229349</name>
</gene>
<keyword evidence="2" id="KW-0732">Signal</keyword>
<evidence type="ECO:0000256" key="1">
    <source>
        <dbReference type="SAM" id="Phobius"/>
    </source>
</evidence>
<proteinExistence type="predicted"/>
<keyword evidence="1" id="KW-1133">Transmembrane helix</keyword>
<keyword evidence="4" id="KW-1185">Reference proteome</keyword>
<evidence type="ECO:0000256" key="2">
    <source>
        <dbReference type="SAM" id="SignalP"/>
    </source>
</evidence>
<feature type="signal peptide" evidence="2">
    <location>
        <begin position="1"/>
        <end position="24"/>
    </location>
</feature>
<reference evidence="3 4" key="1">
    <citation type="journal article" date="2021" name="Nat. Commun.">
        <title>Genetic determinants of endophytism in the Arabidopsis root mycobiome.</title>
        <authorList>
            <person name="Mesny F."/>
            <person name="Miyauchi S."/>
            <person name="Thiergart T."/>
            <person name="Pickel B."/>
            <person name="Atanasova L."/>
            <person name="Karlsson M."/>
            <person name="Huettel B."/>
            <person name="Barry K.W."/>
            <person name="Haridas S."/>
            <person name="Chen C."/>
            <person name="Bauer D."/>
            <person name="Andreopoulos W."/>
            <person name="Pangilinan J."/>
            <person name="LaButti K."/>
            <person name="Riley R."/>
            <person name="Lipzen A."/>
            <person name="Clum A."/>
            <person name="Drula E."/>
            <person name="Henrissat B."/>
            <person name="Kohler A."/>
            <person name="Grigoriev I.V."/>
            <person name="Martin F.M."/>
            <person name="Hacquard S."/>
        </authorList>
    </citation>
    <scope>NUCLEOTIDE SEQUENCE [LARGE SCALE GENOMIC DNA]</scope>
    <source>
        <strain evidence="3 4">MPI-SDFR-AT-0080</strain>
    </source>
</reference>
<keyword evidence="1" id="KW-0472">Membrane</keyword>
<feature type="chain" id="PRO_5047051359" evidence="2">
    <location>
        <begin position="25"/>
        <end position="85"/>
    </location>
</feature>
<dbReference type="Proteomes" id="UP000774617">
    <property type="component" value="Unassembled WGS sequence"/>
</dbReference>